<dbReference type="Proteomes" id="UP000095286">
    <property type="component" value="Unplaced"/>
</dbReference>
<accession>A0AC35TVB6</accession>
<dbReference type="WBParaSite" id="RSKR_0000494500.1">
    <property type="protein sequence ID" value="RSKR_0000494500.1"/>
    <property type="gene ID" value="RSKR_0000494500"/>
</dbReference>
<reference evidence="2" key="1">
    <citation type="submission" date="2016-11" db="UniProtKB">
        <authorList>
            <consortium name="WormBaseParasite"/>
        </authorList>
    </citation>
    <scope>IDENTIFICATION</scope>
    <source>
        <strain evidence="2">KR3021</strain>
    </source>
</reference>
<sequence length="423" mass="47237">MSNYDEMHDGIPIGSSDSFAKKIAGTSFTPIGANTSLLNTSSSATTVSVLDQGICSNTAKAFNYLCRLGELKCWALEFIDDASFTIKNGTEFERCLCNGVLLAKVGHMIAPDKVSLASIYDKEQEAFNKCGLNFKHLDNICFWKDALTSIGFPNSLVPDNCDIYGGKNVNTVLSLYVLAIYLYKLGLGPEIKDKTGVVELVGESDSELSEMVKKLHPFKIPSFADIGNFLQNQLSPGTLKVMAEKEGTYVSPTRVLAKKQDKLMELIEEQMTERKDMLISLVQLGKVSGVGVNECLYHVYEDIIYKEVACSDFCCTQPWILSCIEKGNACGDICLAGLEGSVNDVYLALWCEKLEFRPFLRQQNKSLYFCAINNKLLTNKCILNPIEIFELILNMNKYSKDSIKSSKYVRKWIFDYSKNWSTL</sequence>
<proteinExistence type="predicted"/>
<evidence type="ECO:0000313" key="1">
    <source>
        <dbReference type="Proteomes" id="UP000095286"/>
    </source>
</evidence>
<organism evidence="1 2">
    <name type="scientific">Rhabditophanes sp. KR3021</name>
    <dbReference type="NCBI Taxonomy" id="114890"/>
    <lineage>
        <taxon>Eukaryota</taxon>
        <taxon>Metazoa</taxon>
        <taxon>Ecdysozoa</taxon>
        <taxon>Nematoda</taxon>
        <taxon>Chromadorea</taxon>
        <taxon>Rhabditida</taxon>
        <taxon>Tylenchina</taxon>
        <taxon>Panagrolaimomorpha</taxon>
        <taxon>Strongyloidoidea</taxon>
        <taxon>Alloionematidae</taxon>
        <taxon>Rhabditophanes</taxon>
    </lineage>
</organism>
<protein>
    <submittedName>
        <fullName evidence="2">Calponin-homology (CH) domain-containing protein</fullName>
    </submittedName>
</protein>
<name>A0AC35TVB6_9BILA</name>
<evidence type="ECO:0000313" key="2">
    <source>
        <dbReference type="WBParaSite" id="RSKR_0000494500.1"/>
    </source>
</evidence>